<evidence type="ECO:0000313" key="1">
    <source>
        <dbReference type="EMBL" id="KAJ1678432.1"/>
    </source>
</evidence>
<keyword evidence="2" id="KW-1185">Reference proteome</keyword>
<proteinExistence type="predicted"/>
<dbReference type="EMBL" id="JAMZIH010001171">
    <property type="protein sequence ID" value="KAJ1678432.1"/>
    <property type="molecule type" value="Genomic_DNA"/>
</dbReference>
<feature type="non-terminal residue" evidence="1">
    <location>
        <position position="100"/>
    </location>
</feature>
<name>A0ACC1HT67_9FUNG</name>
<organism evidence="1 2">
    <name type="scientific">Spiromyces aspiralis</name>
    <dbReference type="NCBI Taxonomy" id="68401"/>
    <lineage>
        <taxon>Eukaryota</taxon>
        <taxon>Fungi</taxon>
        <taxon>Fungi incertae sedis</taxon>
        <taxon>Zoopagomycota</taxon>
        <taxon>Kickxellomycotina</taxon>
        <taxon>Kickxellomycetes</taxon>
        <taxon>Kickxellales</taxon>
        <taxon>Kickxellaceae</taxon>
        <taxon>Spiromyces</taxon>
    </lineage>
</organism>
<sequence>MSINENPFTMSGTLHSQQWPSLVSPDWWLNKLFLLTTGKPKSAWRWIPGHTPFSTHLSVLLGFFGYLVMVFGIQFLMRFRSKPFKLRTLTSAHNLFLSLS</sequence>
<dbReference type="Proteomes" id="UP001145114">
    <property type="component" value="Unassembled WGS sequence"/>
</dbReference>
<reference evidence="1" key="1">
    <citation type="submission" date="2022-06" db="EMBL/GenBank/DDBJ databases">
        <title>Phylogenomic reconstructions and comparative analyses of Kickxellomycotina fungi.</title>
        <authorList>
            <person name="Reynolds N.K."/>
            <person name="Stajich J.E."/>
            <person name="Barry K."/>
            <person name="Grigoriev I.V."/>
            <person name="Crous P."/>
            <person name="Smith M.E."/>
        </authorList>
    </citation>
    <scope>NUCLEOTIDE SEQUENCE</scope>
    <source>
        <strain evidence="1">RSA 2271</strain>
    </source>
</reference>
<gene>
    <name evidence="1" type="ORF">EV182_004058</name>
</gene>
<comment type="caution">
    <text evidence="1">The sequence shown here is derived from an EMBL/GenBank/DDBJ whole genome shotgun (WGS) entry which is preliminary data.</text>
</comment>
<accession>A0ACC1HT67</accession>
<protein>
    <submittedName>
        <fullName evidence="1">Uncharacterized protein</fullName>
    </submittedName>
</protein>
<evidence type="ECO:0000313" key="2">
    <source>
        <dbReference type="Proteomes" id="UP001145114"/>
    </source>
</evidence>